<accession>A0A2A8H8M7</accession>
<sequence>MVENPMTTGNLHDSSKDNVHIECAHCGGEIYIGDAFIDFDGIPLHTDEWCVKGYVTSHFQIEIAGE</sequence>
<dbReference type="Proteomes" id="UP000220841">
    <property type="component" value="Unassembled WGS sequence"/>
</dbReference>
<gene>
    <name evidence="1" type="ORF">CN585_27335</name>
</gene>
<protein>
    <submittedName>
        <fullName evidence="1">Uncharacterized protein</fullName>
    </submittedName>
</protein>
<evidence type="ECO:0000313" key="1">
    <source>
        <dbReference type="EMBL" id="PEP92492.1"/>
    </source>
</evidence>
<proteinExistence type="predicted"/>
<organism evidence="1 2">
    <name type="scientific">Bacillus toyonensis</name>
    <dbReference type="NCBI Taxonomy" id="155322"/>
    <lineage>
        <taxon>Bacteria</taxon>
        <taxon>Bacillati</taxon>
        <taxon>Bacillota</taxon>
        <taxon>Bacilli</taxon>
        <taxon>Bacillales</taxon>
        <taxon>Bacillaceae</taxon>
        <taxon>Bacillus</taxon>
        <taxon>Bacillus cereus group</taxon>
    </lineage>
</organism>
<dbReference type="AlphaFoldDB" id="A0A2A8H8M7"/>
<dbReference type="RefSeq" id="WP_098227630.1">
    <property type="nucleotide sequence ID" value="NZ_NUBY01000221.1"/>
</dbReference>
<dbReference type="EMBL" id="NUBY01000221">
    <property type="protein sequence ID" value="PEP92492.1"/>
    <property type="molecule type" value="Genomic_DNA"/>
</dbReference>
<name>A0A2A8H8M7_9BACI</name>
<evidence type="ECO:0000313" key="2">
    <source>
        <dbReference type="Proteomes" id="UP000220841"/>
    </source>
</evidence>
<comment type="caution">
    <text evidence="1">The sequence shown here is derived from an EMBL/GenBank/DDBJ whole genome shotgun (WGS) entry which is preliminary data.</text>
</comment>
<reference evidence="1 2" key="1">
    <citation type="submission" date="2017-09" db="EMBL/GenBank/DDBJ databases">
        <title>Large-scale bioinformatics analysis of Bacillus genomes uncovers conserved roles of natural products in bacterial physiology.</title>
        <authorList>
            <consortium name="Agbiome Team Llc"/>
            <person name="Bleich R.M."/>
            <person name="Grubbs K.J."/>
            <person name="Santa Maria K.C."/>
            <person name="Allen S.E."/>
            <person name="Farag S."/>
            <person name="Shank E.A."/>
            <person name="Bowers A."/>
        </authorList>
    </citation>
    <scope>NUCLEOTIDE SEQUENCE [LARGE SCALE GENOMIC DNA]</scope>
    <source>
        <strain evidence="1 2">AFS021349</strain>
    </source>
</reference>